<gene>
    <name evidence="14" type="primary">lolB</name>
    <name evidence="14" type="ORF">H0484_06935</name>
</gene>
<keyword evidence="11" id="KW-0998">Cell outer membrane</keyword>
<keyword evidence="15" id="KW-1185">Reference proteome</keyword>
<dbReference type="NCBIfam" id="TIGR00548">
    <property type="entry name" value="lolB"/>
    <property type="match status" value="1"/>
</dbReference>
<dbReference type="InterPro" id="IPR029046">
    <property type="entry name" value="LolA/LolB/LppX"/>
</dbReference>
<evidence type="ECO:0000256" key="3">
    <source>
        <dbReference type="ARBA" id="ARBA00011245"/>
    </source>
</evidence>
<evidence type="ECO:0000256" key="10">
    <source>
        <dbReference type="ARBA" id="ARBA00023186"/>
    </source>
</evidence>
<evidence type="ECO:0000313" key="15">
    <source>
        <dbReference type="Proteomes" id="UP000776983"/>
    </source>
</evidence>
<protein>
    <recommendedName>
        <fullName evidence="4">Outer-membrane lipoprotein LolB</fullName>
    </recommendedName>
</protein>
<dbReference type="RefSeq" id="WP_226953827.1">
    <property type="nucleotide sequence ID" value="NZ_JACDXW010000003.1"/>
</dbReference>
<proteinExistence type="inferred from homology"/>
<comment type="similarity">
    <text evidence="2">Belongs to the LolB family.</text>
</comment>
<organism evidence="14 15">
    <name type="scientific">Mesopusillimonas faecipullorum</name>
    <dbReference type="NCBI Taxonomy" id="2755040"/>
    <lineage>
        <taxon>Bacteria</taxon>
        <taxon>Pseudomonadati</taxon>
        <taxon>Pseudomonadota</taxon>
        <taxon>Betaproteobacteria</taxon>
        <taxon>Burkholderiales</taxon>
        <taxon>Alcaligenaceae</taxon>
        <taxon>Mesopusillimonas</taxon>
    </lineage>
</organism>
<dbReference type="Gene3D" id="2.50.20.10">
    <property type="entry name" value="Lipoprotein localisation LolA/LolB/LppX"/>
    <property type="match status" value="1"/>
</dbReference>
<evidence type="ECO:0000256" key="7">
    <source>
        <dbReference type="ARBA" id="ARBA00022927"/>
    </source>
</evidence>
<feature type="signal peptide" evidence="13">
    <location>
        <begin position="1"/>
        <end position="20"/>
    </location>
</feature>
<keyword evidence="6 13" id="KW-0732">Signal</keyword>
<dbReference type="CDD" id="cd16326">
    <property type="entry name" value="LolB"/>
    <property type="match status" value="1"/>
</dbReference>
<dbReference type="SUPFAM" id="SSF89392">
    <property type="entry name" value="Prokaryotic lipoproteins and lipoprotein localization factors"/>
    <property type="match status" value="1"/>
</dbReference>
<keyword evidence="12 14" id="KW-0449">Lipoprotein</keyword>
<dbReference type="EMBL" id="JACDXW010000003">
    <property type="protein sequence ID" value="MCB5363480.1"/>
    <property type="molecule type" value="Genomic_DNA"/>
</dbReference>
<reference evidence="14 15" key="1">
    <citation type="submission" date="2020-07" db="EMBL/GenBank/DDBJ databases">
        <title>Pusillimonas sp. nov., isolated from poultry manure in Taiwan.</title>
        <authorList>
            <person name="Lin S.-Y."/>
            <person name="Tang Y.-S."/>
            <person name="Young C.-C."/>
        </authorList>
    </citation>
    <scope>NUCLEOTIDE SEQUENCE [LARGE SCALE GENOMIC DNA]</scope>
    <source>
        <strain evidence="14 15">CC-YST705</strain>
    </source>
</reference>
<keyword evidence="10" id="KW-0143">Chaperone</keyword>
<evidence type="ECO:0000313" key="14">
    <source>
        <dbReference type="EMBL" id="MCB5363480.1"/>
    </source>
</evidence>
<evidence type="ECO:0000256" key="13">
    <source>
        <dbReference type="SAM" id="SignalP"/>
    </source>
</evidence>
<evidence type="ECO:0000256" key="5">
    <source>
        <dbReference type="ARBA" id="ARBA00022448"/>
    </source>
</evidence>
<evidence type="ECO:0000256" key="4">
    <source>
        <dbReference type="ARBA" id="ARBA00016202"/>
    </source>
</evidence>
<evidence type="ECO:0000256" key="9">
    <source>
        <dbReference type="ARBA" id="ARBA00023139"/>
    </source>
</evidence>
<evidence type="ECO:0000256" key="11">
    <source>
        <dbReference type="ARBA" id="ARBA00023237"/>
    </source>
</evidence>
<accession>A0ABS8CBR8</accession>
<dbReference type="Proteomes" id="UP000776983">
    <property type="component" value="Unassembled WGS sequence"/>
</dbReference>
<keyword evidence="8" id="KW-0472">Membrane</keyword>
<evidence type="ECO:0000256" key="6">
    <source>
        <dbReference type="ARBA" id="ARBA00022729"/>
    </source>
</evidence>
<keyword evidence="7" id="KW-0653">Protein transport</keyword>
<evidence type="ECO:0000256" key="1">
    <source>
        <dbReference type="ARBA" id="ARBA00004459"/>
    </source>
</evidence>
<keyword evidence="9" id="KW-0564">Palmitate</keyword>
<evidence type="ECO:0000256" key="12">
    <source>
        <dbReference type="ARBA" id="ARBA00023288"/>
    </source>
</evidence>
<dbReference type="InterPro" id="IPR004565">
    <property type="entry name" value="OM_lipoprot_LolB"/>
</dbReference>
<name>A0ABS8CBR8_9BURK</name>
<comment type="subcellular location">
    <subcellularLocation>
        <location evidence="1">Cell outer membrane</location>
        <topology evidence="1">Lipid-anchor</topology>
    </subcellularLocation>
</comment>
<comment type="subunit">
    <text evidence="3">Monomer.</text>
</comment>
<dbReference type="Pfam" id="PF03550">
    <property type="entry name" value="LolB"/>
    <property type="match status" value="1"/>
</dbReference>
<sequence length="190" mass="20621">MRDFKRLAIVVLSLCLAACATPQYIGGEPAASMFERVGRFAVSADIPGEPQQAAQGGFAWQDAGKVLKVDLATPMGATLARVQVQPGHARLTPAEGDEIHAATADALLEQVLGSPVPVAQLRYWLRGQLGPEPAQEVKLDEQKRPESFRQEGWSVVLSRYDTQGPRLLRLSRQEAGRQISVRLVVDASQP</sequence>
<keyword evidence="5" id="KW-0813">Transport</keyword>
<evidence type="ECO:0000256" key="2">
    <source>
        <dbReference type="ARBA" id="ARBA00009696"/>
    </source>
</evidence>
<feature type="chain" id="PRO_5045601038" description="Outer-membrane lipoprotein LolB" evidence="13">
    <location>
        <begin position="21"/>
        <end position="190"/>
    </location>
</feature>
<evidence type="ECO:0000256" key="8">
    <source>
        <dbReference type="ARBA" id="ARBA00023136"/>
    </source>
</evidence>
<comment type="caution">
    <text evidence="14">The sequence shown here is derived from an EMBL/GenBank/DDBJ whole genome shotgun (WGS) entry which is preliminary data.</text>
</comment>